<dbReference type="SUPFAM" id="SSF53822">
    <property type="entry name" value="Periplasmic binding protein-like I"/>
    <property type="match status" value="1"/>
</dbReference>
<protein>
    <submittedName>
        <fullName evidence="7">Transcriptional regulator, LacI family</fullName>
    </submittedName>
</protein>
<organism evidence="7 8">
    <name type="scientific">Parafannyhessea umbonata</name>
    <dbReference type="NCBI Taxonomy" id="604330"/>
    <lineage>
        <taxon>Bacteria</taxon>
        <taxon>Bacillati</taxon>
        <taxon>Actinomycetota</taxon>
        <taxon>Coriobacteriia</taxon>
        <taxon>Coriobacteriales</taxon>
        <taxon>Atopobiaceae</taxon>
        <taxon>Parafannyhessea</taxon>
    </lineage>
</organism>
<dbReference type="GO" id="GO:0003700">
    <property type="term" value="F:DNA-binding transcription factor activity"/>
    <property type="evidence" value="ECO:0007669"/>
    <property type="project" value="TreeGrafter"/>
</dbReference>
<dbReference type="Pfam" id="PF00356">
    <property type="entry name" value="LacI"/>
    <property type="match status" value="1"/>
</dbReference>
<dbReference type="Proteomes" id="UP000199135">
    <property type="component" value="Unassembled WGS sequence"/>
</dbReference>
<dbReference type="SUPFAM" id="SSF47413">
    <property type="entry name" value="lambda repressor-like DNA-binding domains"/>
    <property type="match status" value="1"/>
</dbReference>
<keyword evidence="3" id="KW-0238">DNA-binding</keyword>
<dbReference type="PANTHER" id="PTHR30146">
    <property type="entry name" value="LACI-RELATED TRANSCRIPTIONAL REPRESSOR"/>
    <property type="match status" value="1"/>
</dbReference>
<evidence type="ECO:0000313" key="8">
    <source>
        <dbReference type="Proteomes" id="UP000199128"/>
    </source>
</evidence>
<dbReference type="EMBL" id="FOGP01000003">
    <property type="protein sequence ID" value="SER48257.1"/>
    <property type="molecule type" value="Genomic_DNA"/>
</dbReference>
<dbReference type="EMBL" id="FNWT01000004">
    <property type="protein sequence ID" value="SEH51039.1"/>
    <property type="molecule type" value="Genomic_DNA"/>
</dbReference>
<evidence type="ECO:0000256" key="4">
    <source>
        <dbReference type="ARBA" id="ARBA00023163"/>
    </source>
</evidence>
<dbReference type="InterPro" id="IPR028082">
    <property type="entry name" value="Peripla_BP_I"/>
</dbReference>
<dbReference type="PROSITE" id="PS50932">
    <property type="entry name" value="HTH_LACI_2"/>
    <property type="match status" value="1"/>
</dbReference>
<dbReference type="Gene3D" id="3.40.50.2300">
    <property type="match status" value="2"/>
</dbReference>
<evidence type="ECO:0000256" key="1">
    <source>
        <dbReference type="ARBA" id="ARBA00022491"/>
    </source>
</evidence>
<dbReference type="InterPro" id="IPR046335">
    <property type="entry name" value="LacI/GalR-like_sensor"/>
</dbReference>
<gene>
    <name evidence="7" type="ORF">SAMN05216446_0998</name>
    <name evidence="6" type="ORF">SAMN05216447_10454</name>
</gene>
<dbReference type="AlphaFoldDB" id="A0A1H9PJD9"/>
<sequence length="333" mass="36960">MKVGVRDISRKTGYSPATVSNALNRKRGVSKETAEAILQAAQELGYQRPSRIDRIQFIVARKSGKILDESDFHPAVVDGVEREAKANGLPTNYITVDLNDPSGTQRMRQMCQDPSGGIVLLGTEMDEEDYAPFYDSVAPLVVVDGWCQHSFMEAIVISNESSAYHAVHYLISKGHKKIGYIQGTTSIRNFPLRERGCKRALEEAGLSFDEKYRVKVGTSLRTAYQDAKSWIDTNPELPTAFFAENDVLACGVERALIEAGYQVPEEVSLVGFDDLPAATIMLPALTTIHVPKHDIGKMAVQKLIEQVKNPHEFTCTTHISTTFVERDSVCERH</sequence>
<evidence type="ECO:0000256" key="2">
    <source>
        <dbReference type="ARBA" id="ARBA00023015"/>
    </source>
</evidence>
<evidence type="ECO:0000259" key="5">
    <source>
        <dbReference type="PROSITE" id="PS50932"/>
    </source>
</evidence>
<feature type="domain" description="HTH lacI-type" evidence="5">
    <location>
        <begin position="3"/>
        <end position="48"/>
    </location>
</feature>
<keyword evidence="9" id="KW-1185">Reference proteome</keyword>
<dbReference type="SMART" id="SM00354">
    <property type="entry name" value="HTH_LACI"/>
    <property type="match status" value="1"/>
</dbReference>
<evidence type="ECO:0000313" key="6">
    <source>
        <dbReference type="EMBL" id="SEH51039.1"/>
    </source>
</evidence>
<reference evidence="7" key="2">
    <citation type="submission" date="2016-10" db="EMBL/GenBank/DDBJ databases">
        <authorList>
            <person name="de Groot N.N."/>
        </authorList>
    </citation>
    <scope>NUCLEOTIDE SEQUENCE [LARGE SCALE GENOMIC DNA]</scope>
    <source>
        <strain evidence="7">KHGC19</strain>
    </source>
</reference>
<dbReference type="GO" id="GO:0000976">
    <property type="term" value="F:transcription cis-regulatory region binding"/>
    <property type="evidence" value="ECO:0007669"/>
    <property type="project" value="TreeGrafter"/>
</dbReference>
<proteinExistence type="predicted"/>
<dbReference type="RefSeq" id="WP_078687520.1">
    <property type="nucleotide sequence ID" value="NZ_FNWT01000004.1"/>
</dbReference>
<accession>A0A1H9PJD9</accession>
<name>A0A1H9PJD9_9ACTN</name>
<dbReference type="CDD" id="cd01392">
    <property type="entry name" value="HTH_LacI"/>
    <property type="match status" value="1"/>
</dbReference>
<keyword evidence="1" id="KW-0678">Repressor</keyword>
<evidence type="ECO:0000256" key="3">
    <source>
        <dbReference type="ARBA" id="ARBA00023125"/>
    </source>
</evidence>
<dbReference type="Pfam" id="PF13377">
    <property type="entry name" value="Peripla_BP_3"/>
    <property type="match status" value="1"/>
</dbReference>
<dbReference type="InterPro" id="IPR010982">
    <property type="entry name" value="Lambda_DNA-bd_dom_sf"/>
</dbReference>
<dbReference type="Gene3D" id="1.10.260.40">
    <property type="entry name" value="lambda repressor-like DNA-binding domains"/>
    <property type="match status" value="1"/>
</dbReference>
<dbReference type="PANTHER" id="PTHR30146:SF148">
    <property type="entry name" value="HTH-TYPE TRANSCRIPTIONAL REPRESSOR PURR-RELATED"/>
    <property type="match status" value="1"/>
</dbReference>
<keyword evidence="4" id="KW-0804">Transcription</keyword>
<reference evidence="8 9" key="1">
    <citation type="submission" date="2016-10" db="EMBL/GenBank/DDBJ databases">
        <authorList>
            <person name="Varghese N."/>
            <person name="Submissions S."/>
        </authorList>
    </citation>
    <scope>NUCLEOTIDE SEQUENCE [LARGE SCALE GENOMIC DNA]</scope>
    <source>
        <strain evidence="8">KHGC19</strain>
        <strain evidence="6 9">WCP15</strain>
    </source>
</reference>
<dbReference type="Proteomes" id="UP000199128">
    <property type="component" value="Unassembled WGS sequence"/>
</dbReference>
<evidence type="ECO:0000313" key="9">
    <source>
        <dbReference type="Proteomes" id="UP000199135"/>
    </source>
</evidence>
<evidence type="ECO:0000313" key="7">
    <source>
        <dbReference type="EMBL" id="SER48257.1"/>
    </source>
</evidence>
<dbReference type="InterPro" id="IPR000843">
    <property type="entry name" value="HTH_LacI"/>
</dbReference>
<keyword evidence="2" id="KW-0805">Transcription regulation</keyword>